<dbReference type="Proteomes" id="UP001589734">
    <property type="component" value="Unassembled WGS sequence"/>
</dbReference>
<sequence length="71" mass="8589">MYNPEKILSLSFWKNEEAIQERRNLEIHRKAQSKGREFIFKDYHIGIAHVIRDYGMFNRYEVPNDSKEIST</sequence>
<dbReference type="EMBL" id="JBHLYW010000006">
    <property type="protein sequence ID" value="MFC0076486.1"/>
    <property type="molecule type" value="Genomic_DNA"/>
</dbReference>
<dbReference type="EC" id="1.14.-.-" evidence="1"/>
<dbReference type="RefSeq" id="WP_379689218.1">
    <property type="nucleotide sequence ID" value="NZ_JBHLYW010000006.1"/>
</dbReference>
<name>A0ABV6BM36_9FLAO</name>
<dbReference type="PANTHER" id="PTHR37811">
    <property type="entry name" value="BLL5343 PROTEIN"/>
    <property type="match status" value="1"/>
</dbReference>
<reference evidence="1 2" key="1">
    <citation type="submission" date="2024-09" db="EMBL/GenBank/DDBJ databases">
        <authorList>
            <person name="Sun Q."/>
            <person name="Mori K."/>
        </authorList>
    </citation>
    <scope>NUCLEOTIDE SEQUENCE [LARGE SCALE GENOMIC DNA]</scope>
    <source>
        <strain evidence="1 2">CGMCC 1.12926</strain>
    </source>
</reference>
<keyword evidence="1" id="KW-0503">Monooxygenase</keyword>
<proteinExistence type="predicted"/>
<comment type="caution">
    <text evidence="1">The sequence shown here is derived from an EMBL/GenBank/DDBJ whole genome shotgun (WGS) entry which is preliminary data.</text>
</comment>
<accession>A0ABV6BM36</accession>
<dbReference type="InterPro" id="IPR052936">
    <property type="entry name" value="Jasmonate_Hydroxylase-like"/>
</dbReference>
<keyword evidence="1" id="KW-0560">Oxidoreductase</keyword>
<dbReference type="PANTHER" id="PTHR37811:SF2">
    <property type="entry name" value="ABM DOMAIN-CONTAINING PROTEIN"/>
    <property type="match status" value="1"/>
</dbReference>
<evidence type="ECO:0000313" key="2">
    <source>
        <dbReference type="Proteomes" id="UP001589734"/>
    </source>
</evidence>
<dbReference type="SUPFAM" id="SSF54909">
    <property type="entry name" value="Dimeric alpha+beta barrel"/>
    <property type="match status" value="1"/>
</dbReference>
<organism evidence="1 2">
    <name type="scientific">Flavobacterium procerum</name>
    <dbReference type="NCBI Taxonomy" id="1455569"/>
    <lineage>
        <taxon>Bacteria</taxon>
        <taxon>Pseudomonadati</taxon>
        <taxon>Bacteroidota</taxon>
        <taxon>Flavobacteriia</taxon>
        <taxon>Flavobacteriales</taxon>
        <taxon>Flavobacteriaceae</taxon>
        <taxon>Flavobacterium</taxon>
    </lineage>
</organism>
<keyword evidence="2" id="KW-1185">Reference proteome</keyword>
<protein>
    <submittedName>
        <fullName evidence="1">Antibiotic biosynthesis monooxygenase family protein</fullName>
        <ecNumber evidence="1">1.14.-.-</ecNumber>
    </submittedName>
</protein>
<dbReference type="Gene3D" id="3.30.70.100">
    <property type="match status" value="1"/>
</dbReference>
<evidence type="ECO:0000313" key="1">
    <source>
        <dbReference type="EMBL" id="MFC0076486.1"/>
    </source>
</evidence>
<dbReference type="GO" id="GO:0004497">
    <property type="term" value="F:monooxygenase activity"/>
    <property type="evidence" value="ECO:0007669"/>
    <property type="project" value="UniProtKB-KW"/>
</dbReference>
<dbReference type="InterPro" id="IPR011008">
    <property type="entry name" value="Dimeric_a/b-barrel"/>
</dbReference>
<gene>
    <name evidence="1" type="ORF">ACFFLS_05505</name>
</gene>